<comment type="caution">
    <text evidence="7">The sequence shown here is derived from an EMBL/GenBank/DDBJ whole genome shotgun (WGS) entry which is preliminary data.</text>
</comment>
<dbReference type="PROSITE" id="PS50297">
    <property type="entry name" value="ANK_REP_REGION"/>
    <property type="match status" value="3"/>
</dbReference>
<evidence type="ECO:0000256" key="3">
    <source>
        <dbReference type="PROSITE-ProRule" id="PRU00023"/>
    </source>
</evidence>
<dbReference type="Pfam" id="PF12796">
    <property type="entry name" value="Ank_2"/>
    <property type="match status" value="3"/>
</dbReference>
<feature type="compositionally biased region" description="Basic and acidic residues" evidence="5">
    <location>
        <begin position="926"/>
        <end position="941"/>
    </location>
</feature>
<gene>
    <name evidence="7" type="ORF">FHETE_7087</name>
</gene>
<dbReference type="Gene3D" id="3.40.50.300">
    <property type="entry name" value="P-loop containing nucleotide triphosphate hydrolases"/>
    <property type="match status" value="1"/>
</dbReference>
<dbReference type="InterPro" id="IPR036770">
    <property type="entry name" value="Ankyrin_rpt-contain_sf"/>
</dbReference>
<evidence type="ECO:0000313" key="7">
    <source>
        <dbReference type="EMBL" id="KAF5664496.1"/>
    </source>
</evidence>
<organism evidence="7 8">
    <name type="scientific">Fusarium heterosporum</name>
    <dbReference type="NCBI Taxonomy" id="42747"/>
    <lineage>
        <taxon>Eukaryota</taxon>
        <taxon>Fungi</taxon>
        <taxon>Dikarya</taxon>
        <taxon>Ascomycota</taxon>
        <taxon>Pezizomycotina</taxon>
        <taxon>Sordariomycetes</taxon>
        <taxon>Hypocreomycetidae</taxon>
        <taxon>Hypocreales</taxon>
        <taxon>Nectriaceae</taxon>
        <taxon>Fusarium</taxon>
        <taxon>Fusarium heterosporum species complex</taxon>
    </lineage>
</organism>
<evidence type="ECO:0000256" key="2">
    <source>
        <dbReference type="ARBA" id="ARBA00023043"/>
    </source>
</evidence>
<dbReference type="OrthoDB" id="366390at2759"/>
<feature type="coiled-coil region" evidence="4">
    <location>
        <begin position="69"/>
        <end position="96"/>
    </location>
</feature>
<dbReference type="SMART" id="SM00248">
    <property type="entry name" value="ANK"/>
    <property type="match status" value="14"/>
</dbReference>
<proteinExistence type="predicted"/>
<dbReference type="Gene3D" id="1.25.40.20">
    <property type="entry name" value="Ankyrin repeat-containing domain"/>
    <property type="match status" value="5"/>
</dbReference>
<evidence type="ECO:0000313" key="8">
    <source>
        <dbReference type="Proteomes" id="UP000567885"/>
    </source>
</evidence>
<feature type="repeat" description="ANK" evidence="3">
    <location>
        <begin position="837"/>
        <end position="869"/>
    </location>
</feature>
<reference evidence="7 8" key="1">
    <citation type="submission" date="2020-05" db="EMBL/GenBank/DDBJ databases">
        <title>Identification and distribution of gene clusters putatively required for synthesis of sphingolipid metabolism inhibitors in phylogenetically diverse species of the filamentous fungus Fusarium.</title>
        <authorList>
            <person name="Kim H.-S."/>
            <person name="Busman M."/>
            <person name="Brown D.W."/>
            <person name="Divon H."/>
            <person name="Uhlig S."/>
            <person name="Proctor R.H."/>
        </authorList>
    </citation>
    <scope>NUCLEOTIDE SEQUENCE [LARGE SCALE GENOMIC DNA]</scope>
    <source>
        <strain evidence="7 8">NRRL 20693</strain>
    </source>
</reference>
<dbReference type="InterPro" id="IPR056884">
    <property type="entry name" value="NPHP3-like_N"/>
</dbReference>
<evidence type="ECO:0000259" key="6">
    <source>
        <dbReference type="Pfam" id="PF24883"/>
    </source>
</evidence>
<name>A0A8H5T4I4_FUSHE</name>
<dbReference type="Proteomes" id="UP000567885">
    <property type="component" value="Unassembled WGS sequence"/>
</dbReference>
<feature type="domain" description="Nephrocystin 3-like N-terminal" evidence="6">
    <location>
        <begin position="204"/>
        <end position="369"/>
    </location>
</feature>
<keyword evidence="4" id="KW-0175">Coiled coil</keyword>
<evidence type="ECO:0000256" key="1">
    <source>
        <dbReference type="ARBA" id="ARBA00022737"/>
    </source>
</evidence>
<accession>A0A8H5T4I4</accession>
<dbReference type="Pfam" id="PF24883">
    <property type="entry name" value="NPHP3_N"/>
    <property type="match status" value="1"/>
</dbReference>
<evidence type="ECO:0000256" key="4">
    <source>
        <dbReference type="SAM" id="Coils"/>
    </source>
</evidence>
<dbReference type="PANTHER" id="PTHR24198">
    <property type="entry name" value="ANKYRIN REPEAT AND PROTEIN KINASE DOMAIN-CONTAINING PROTEIN"/>
    <property type="match status" value="1"/>
</dbReference>
<dbReference type="PANTHER" id="PTHR24198:SF165">
    <property type="entry name" value="ANKYRIN REPEAT-CONTAINING PROTEIN-RELATED"/>
    <property type="match status" value="1"/>
</dbReference>
<feature type="repeat" description="ANK" evidence="3">
    <location>
        <begin position="738"/>
        <end position="770"/>
    </location>
</feature>
<dbReference type="SUPFAM" id="SSF52540">
    <property type="entry name" value="P-loop containing nucleoside triphosphate hydrolases"/>
    <property type="match status" value="1"/>
</dbReference>
<feature type="repeat" description="ANK" evidence="3">
    <location>
        <begin position="1351"/>
        <end position="1383"/>
    </location>
</feature>
<dbReference type="EMBL" id="JAAGWQ010000133">
    <property type="protein sequence ID" value="KAF5664496.1"/>
    <property type="molecule type" value="Genomic_DNA"/>
</dbReference>
<dbReference type="InterPro" id="IPR002110">
    <property type="entry name" value="Ankyrin_rpt"/>
</dbReference>
<keyword evidence="8" id="KW-1185">Reference proteome</keyword>
<dbReference type="SUPFAM" id="SSF48403">
    <property type="entry name" value="Ankyrin repeat"/>
    <property type="match status" value="3"/>
</dbReference>
<dbReference type="PROSITE" id="PS50088">
    <property type="entry name" value="ANK_REPEAT"/>
    <property type="match status" value="3"/>
</dbReference>
<dbReference type="PRINTS" id="PR01415">
    <property type="entry name" value="ANKYRIN"/>
</dbReference>
<evidence type="ECO:0000256" key="5">
    <source>
        <dbReference type="SAM" id="MobiDB-lite"/>
    </source>
</evidence>
<dbReference type="InterPro" id="IPR027417">
    <property type="entry name" value="P-loop_NTPase"/>
</dbReference>
<keyword evidence="1" id="KW-0677">Repeat</keyword>
<feature type="region of interest" description="Disordered" evidence="5">
    <location>
        <begin position="926"/>
        <end position="954"/>
    </location>
</feature>
<sequence length="1574" mass="174890">MDPLSLAASIAGLISLAGAVISAGYKLSSKINADTNDTKTLVNETATFSGILLGVEKHLRSLHPAVIDLSAAEKVAKDSEITLKEIEELVKKLSTANRLEMLIKAGGREELAVRLLRRIEQYKLFFILCFQLEHSAKSATLQNDMANIMIHLESLKETQKEVEKSVGKLVDTKELEQQEKIIRWLGSVTETEHDDLCKQRDASSAEWILNRDEFGAWLSSPASAFFWLNGTQGSGKSVVVSKIIHVIQDTILEPGTSVLAYHYCRFSNPSSLSPNALIGAFIGQLLKQSASSGMLMGSVNELYEKYRRRSSHPSLEDLQTTFIELCQYFGRIFLVVDGLDEMEDRWSILEFLETLSGVDGDFKVLIASRAEMGLEDAFSYYFQVTINPQDIAPDIERFVRKQLSRRRFRGSEVEAVVKVLVDRADGMFLWVICQLDHLFHVRTAITPSLVKALPGTLEKTFEQTFLKLDEEERRLAKRILQFVMFSNAPLDLSELVEGIAITSETRTLDDVKFNSLREKKYVFELCGSLIRESRTTGKIELAHYSVYSFLKSPLLEGNRPNGLYLEQTDGNIKLLLASIRYLSMEDIATGGLPEEIEDALGEDDLYVSPEVFTTSPFLEHAISNWPAYVASLTEDDLKKIWRSVLHPFFQTGSSHFKFWASKARYIYGQYKYPRGMTPLHATALHGLADLAKLLMKDNSFTIAVNGIRTPLHMAIENGKDSMVEMFLDAKFTQSVDEKGRTPLHLALECADELAVIQLFSVGADVNLCEKDGRTPLFIAIENNWEDIAPQLSEMADPSVTMPDGRGPLHLAAQTGSMTWTTALLEAHTSILDNVDERGWSPLHFAADRGHSEVVKTLLSKGACRGIRDKHGWTPLHAAMKNCHLDCATQILTSRNRRQPALWEAGRSGSNQQEGGLVGQREDELRRKYGDSQGQRRSERAAAGEPSRMTAQNVGASSSSAGLEFEVPSPLFLAVSNKSQPGVELLLRHAETYGRHEVGLLEEDGACLKKSILLSKTTIFKALLSASTVGSIVMALPSIASDTDQDLQVVFRQTLDANFAYIRLLPKVISSKSVNLSHTILDLWPSQDSKLPHNILLLASRCTGDESQRLVTRLIDQGADLRSVDDEGNSPLRIAITNKNLHVAYALLLRVPTDDAMLLSTLHDLIENAPIQDDAVESQAFQILNLLLEKGVEVHGMDKSGRTICHKAAARIDTAFLIWALEHNVEPLAFDSRGDTAVSVAVGFQQHESLELLLNHIIQTVPEDIIHVLAKSGVRGSPLKQAIGLSNVTMLNKLIEANQMAESLSEDDSTERKKMQQAIFTDGLCDAIRGHFDHAALLLIEAMADISAQSSTGETPLHVAVRQGNESIVTMLLENEAKVNVEDLKTKETPYGIATLTNSTNIKALLRQYGAEPLPQDIRAAAKAGDEGLLEKILAKHPHDSKDKRKALFTARHLRHKQFEKKLQEWLATNFGRYKIDTIPRDVYGDTVLHRAVRARNPDQLYLLGRGCDRALLHAYDLGGDSALMLAIRMCHWRGAEVLALEGANIDEALEKSRSENCPTWVAKLEELKTKRLGY</sequence>
<keyword evidence="2 3" id="KW-0040">ANK repeat</keyword>
<protein>
    <submittedName>
        <fullName evidence="7">Ankyrin protein</fullName>
    </submittedName>
</protein>